<dbReference type="PANTHER" id="PTHR43280:SF2">
    <property type="entry name" value="HTH-TYPE TRANSCRIPTIONAL REGULATOR EXSA"/>
    <property type="match status" value="1"/>
</dbReference>
<dbReference type="RefSeq" id="WP_169659428.1">
    <property type="nucleotide sequence ID" value="NZ_JABANE010000089.1"/>
</dbReference>
<keyword evidence="3" id="KW-0804">Transcription</keyword>
<dbReference type="Gene3D" id="1.10.10.60">
    <property type="entry name" value="Homeodomain-like"/>
    <property type="match status" value="2"/>
</dbReference>
<sequence>MNRNELINLGFKSLVLLLVSATIIESIFIINVESREDYIYNIYLIVLQLLILISLFTYLFTYKKVKEEKELAFQANEEIEDELILKIDEIIQSKHADSDFNVVEIEKEVGVSRPVLLNRFKKVKGTTLVNYIKKVRLSKAEELLVSSSDNISEIAYKVGFSDPKYFSKVFRQDKELTPTEYRKQRQLDE</sequence>
<evidence type="ECO:0000256" key="3">
    <source>
        <dbReference type="ARBA" id="ARBA00023163"/>
    </source>
</evidence>
<dbReference type="AlphaFoldDB" id="A0A7X9RYS9"/>
<accession>A0A7X9RYS9</accession>
<dbReference type="PRINTS" id="PR00032">
    <property type="entry name" value="HTHARAC"/>
</dbReference>
<protein>
    <submittedName>
        <fullName evidence="6">Helix-turn-helix transcriptional regulator</fullName>
    </submittedName>
</protein>
<keyword evidence="4" id="KW-1133">Transmembrane helix</keyword>
<evidence type="ECO:0000313" key="7">
    <source>
        <dbReference type="Proteomes" id="UP000576082"/>
    </source>
</evidence>
<evidence type="ECO:0000256" key="2">
    <source>
        <dbReference type="ARBA" id="ARBA00023125"/>
    </source>
</evidence>
<dbReference type="GO" id="GO:0043565">
    <property type="term" value="F:sequence-specific DNA binding"/>
    <property type="evidence" value="ECO:0007669"/>
    <property type="project" value="InterPro"/>
</dbReference>
<reference evidence="6 7" key="1">
    <citation type="submission" date="2020-04" db="EMBL/GenBank/DDBJ databases">
        <title>Flammeovirga sp. SR4, a novel species isolated from seawater.</title>
        <authorList>
            <person name="Wang X."/>
        </authorList>
    </citation>
    <scope>NUCLEOTIDE SEQUENCE [LARGE SCALE GENOMIC DNA]</scope>
    <source>
        <strain evidence="6 7">ATCC 23126</strain>
    </source>
</reference>
<feature type="transmembrane region" description="Helical" evidence="4">
    <location>
        <begin position="12"/>
        <end position="32"/>
    </location>
</feature>
<evidence type="ECO:0000313" key="6">
    <source>
        <dbReference type="EMBL" id="NME71206.1"/>
    </source>
</evidence>
<feature type="transmembrane region" description="Helical" evidence="4">
    <location>
        <begin position="38"/>
        <end position="60"/>
    </location>
</feature>
<gene>
    <name evidence="6" type="ORF">HHU12_24795</name>
</gene>
<name>A0A7X9RYS9_9BACT</name>
<evidence type="ECO:0000256" key="4">
    <source>
        <dbReference type="SAM" id="Phobius"/>
    </source>
</evidence>
<dbReference type="SMART" id="SM00342">
    <property type="entry name" value="HTH_ARAC"/>
    <property type="match status" value="1"/>
</dbReference>
<dbReference type="SUPFAM" id="SSF46689">
    <property type="entry name" value="Homeodomain-like"/>
    <property type="match status" value="1"/>
</dbReference>
<dbReference type="Pfam" id="PF12833">
    <property type="entry name" value="HTH_18"/>
    <property type="match status" value="1"/>
</dbReference>
<keyword evidence="4" id="KW-0472">Membrane</keyword>
<dbReference type="InterPro" id="IPR020449">
    <property type="entry name" value="Tscrpt_reg_AraC-type_HTH"/>
</dbReference>
<keyword evidence="7" id="KW-1185">Reference proteome</keyword>
<dbReference type="InterPro" id="IPR018060">
    <property type="entry name" value="HTH_AraC"/>
</dbReference>
<evidence type="ECO:0000256" key="1">
    <source>
        <dbReference type="ARBA" id="ARBA00023015"/>
    </source>
</evidence>
<dbReference type="PROSITE" id="PS00041">
    <property type="entry name" value="HTH_ARAC_FAMILY_1"/>
    <property type="match status" value="1"/>
</dbReference>
<dbReference type="InterPro" id="IPR009057">
    <property type="entry name" value="Homeodomain-like_sf"/>
</dbReference>
<evidence type="ECO:0000259" key="5">
    <source>
        <dbReference type="PROSITE" id="PS01124"/>
    </source>
</evidence>
<keyword evidence="2" id="KW-0238">DNA-binding</keyword>
<dbReference type="PANTHER" id="PTHR43280">
    <property type="entry name" value="ARAC-FAMILY TRANSCRIPTIONAL REGULATOR"/>
    <property type="match status" value="1"/>
</dbReference>
<dbReference type="Proteomes" id="UP000576082">
    <property type="component" value="Unassembled WGS sequence"/>
</dbReference>
<keyword evidence="1" id="KW-0805">Transcription regulation</keyword>
<organism evidence="6 7">
    <name type="scientific">Flammeovirga aprica JL-4</name>
    <dbReference type="NCBI Taxonomy" id="694437"/>
    <lineage>
        <taxon>Bacteria</taxon>
        <taxon>Pseudomonadati</taxon>
        <taxon>Bacteroidota</taxon>
        <taxon>Cytophagia</taxon>
        <taxon>Cytophagales</taxon>
        <taxon>Flammeovirgaceae</taxon>
        <taxon>Flammeovirga</taxon>
    </lineage>
</organism>
<feature type="domain" description="HTH araC/xylS-type" evidence="5">
    <location>
        <begin position="81"/>
        <end position="184"/>
    </location>
</feature>
<dbReference type="InterPro" id="IPR018062">
    <property type="entry name" value="HTH_AraC-typ_CS"/>
</dbReference>
<comment type="caution">
    <text evidence="6">The sequence shown here is derived from an EMBL/GenBank/DDBJ whole genome shotgun (WGS) entry which is preliminary data.</text>
</comment>
<dbReference type="GO" id="GO:0003700">
    <property type="term" value="F:DNA-binding transcription factor activity"/>
    <property type="evidence" value="ECO:0007669"/>
    <property type="project" value="InterPro"/>
</dbReference>
<keyword evidence="4" id="KW-0812">Transmembrane</keyword>
<proteinExistence type="predicted"/>
<dbReference type="EMBL" id="JABANE010000089">
    <property type="protein sequence ID" value="NME71206.1"/>
    <property type="molecule type" value="Genomic_DNA"/>
</dbReference>
<dbReference type="PROSITE" id="PS01124">
    <property type="entry name" value="HTH_ARAC_FAMILY_2"/>
    <property type="match status" value="1"/>
</dbReference>